<reference evidence="2 3" key="1">
    <citation type="journal article" date="2004" name="Science">
        <title>The genome of the diatom Thalassiosira pseudonana: ecology, evolution, and metabolism.</title>
        <authorList>
            <person name="Armbrust E.V."/>
            <person name="Berges J.A."/>
            <person name="Bowler C."/>
            <person name="Green B.R."/>
            <person name="Martinez D."/>
            <person name="Putnam N.H."/>
            <person name="Zhou S."/>
            <person name="Allen A.E."/>
            <person name="Apt K.E."/>
            <person name="Bechner M."/>
            <person name="Brzezinski M.A."/>
            <person name="Chaal B.K."/>
            <person name="Chiovitti A."/>
            <person name="Davis A.K."/>
            <person name="Demarest M.S."/>
            <person name="Detter J.C."/>
            <person name="Glavina T."/>
            <person name="Goodstein D."/>
            <person name="Hadi M.Z."/>
            <person name="Hellsten U."/>
            <person name="Hildebrand M."/>
            <person name="Jenkins B.D."/>
            <person name="Jurka J."/>
            <person name="Kapitonov V.V."/>
            <person name="Kroger N."/>
            <person name="Lau W.W."/>
            <person name="Lane T.W."/>
            <person name="Larimer F.W."/>
            <person name="Lippmeier J.C."/>
            <person name="Lucas S."/>
            <person name="Medina M."/>
            <person name="Montsant A."/>
            <person name="Obornik M."/>
            <person name="Parker M.S."/>
            <person name="Palenik B."/>
            <person name="Pazour G.J."/>
            <person name="Richardson P.M."/>
            <person name="Rynearson T.A."/>
            <person name="Saito M.A."/>
            <person name="Schwartz D.C."/>
            <person name="Thamatrakoln K."/>
            <person name="Valentin K."/>
            <person name="Vardi A."/>
            <person name="Wilkerson F.P."/>
            <person name="Rokhsar D.S."/>
        </authorList>
    </citation>
    <scope>NUCLEOTIDE SEQUENCE [LARGE SCALE GENOMIC DNA]</scope>
    <source>
        <strain evidence="2 3">CCMP1335</strain>
    </source>
</reference>
<feature type="region of interest" description="Disordered" evidence="1">
    <location>
        <begin position="445"/>
        <end position="476"/>
    </location>
</feature>
<dbReference type="AlphaFoldDB" id="B8BRL9"/>
<evidence type="ECO:0000313" key="3">
    <source>
        <dbReference type="Proteomes" id="UP000001449"/>
    </source>
</evidence>
<feature type="region of interest" description="Disordered" evidence="1">
    <location>
        <begin position="95"/>
        <end position="155"/>
    </location>
</feature>
<feature type="compositionally biased region" description="Polar residues" evidence="1">
    <location>
        <begin position="755"/>
        <end position="767"/>
    </location>
</feature>
<proteinExistence type="predicted"/>
<organism evidence="2 3">
    <name type="scientific">Thalassiosira pseudonana</name>
    <name type="common">Marine diatom</name>
    <name type="synonym">Cyclotella nana</name>
    <dbReference type="NCBI Taxonomy" id="35128"/>
    <lineage>
        <taxon>Eukaryota</taxon>
        <taxon>Sar</taxon>
        <taxon>Stramenopiles</taxon>
        <taxon>Ochrophyta</taxon>
        <taxon>Bacillariophyta</taxon>
        <taxon>Coscinodiscophyceae</taxon>
        <taxon>Thalassiosirophycidae</taxon>
        <taxon>Thalassiosirales</taxon>
        <taxon>Thalassiosiraceae</taxon>
        <taxon>Thalassiosira</taxon>
    </lineage>
</organism>
<feature type="region of interest" description="Disordered" evidence="1">
    <location>
        <begin position="751"/>
        <end position="791"/>
    </location>
</feature>
<feature type="compositionally biased region" description="Polar residues" evidence="1">
    <location>
        <begin position="121"/>
        <end position="144"/>
    </location>
</feature>
<evidence type="ECO:0000256" key="1">
    <source>
        <dbReference type="SAM" id="MobiDB-lite"/>
    </source>
</evidence>
<dbReference type="RefSeq" id="XP_002286341.1">
    <property type="nucleotide sequence ID" value="XM_002286305.1"/>
</dbReference>
<feature type="compositionally biased region" description="Low complexity" evidence="1">
    <location>
        <begin position="1"/>
        <end position="14"/>
    </location>
</feature>
<feature type="compositionally biased region" description="Low complexity" evidence="1">
    <location>
        <begin position="57"/>
        <end position="67"/>
    </location>
</feature>
<dbReference type="KEGG" id="tps:THAPSDRAFT_1674"/>
<reference evidence="2 3" key="2">
    <citation type="journal article" date="2008" name="Nature">
        <title>The Phaeodactylum genome reveals the evolutionary history of diatom genomes.</title>
        <authorList>
            <person name="Bowler C."/>
            <person name="Allen A.E."/>
            <person name="Badger J.H."/>
            <person name="Grimwood J."/>
            <person name="Jabbari K."/>
            <person name="Kuo A."/>
            <person name="Maheswari U."/>
            <person name="Martens C."/>
            <person name="Maumus F."/>
            <person name="Otillar R.P."/>
            <person name="Rayko E."/>
            <person name="Salamov A."/>
            <person name="Vandepoele K."/>
            <person name="Beszteri B."/>
            <person name="Gruber A."/>
            <person name="Heijde M."/>
            <person name="Katinka M."/>
            <person name="Mock T."/>
            <person name="Valentin K."/>
            <person name="Verret F."/>
            <person name="Berges J.A."/>
            <person name="Brownlee C."/>
            <person name="Cadoret J.P."/>
            <person name="Chiovitti A."/>
            <person name="Choi C.J."/>
            <person name="Coesel S."/>
            <person name="De Martino A."/>
            <person name="Detter J.C."/>
            <person name="Durkin C."/>
            <person name="Falciatore A."/>
            <person name="Fournet J."/>
            <person name="Haruta M."/>
            <person name="Huysman M.J."/>
            <person name="Jenkins B.D."/>
            <person name="Jiroutova K."/>
            <person name="Jorgensen R.E."/>
            <person name="Joubert Y."/>
            <person name="Kaplan A."/>
            <person name="Kroger N."/>
            <person name="Kroth P.G."/>
            <person name="La Roche J."/>
            <person name="Lindquist E."/>
            <person name="Lommer M."/>
            <person name="Martin-Jezequel V."/>
            <person name="Lopez P.J."/>
            <person name="Lucas S."/>
            <person name="Mangogna M."/>
            <person name="McGinnis K."/>
            <person name="Medlin L.K."/>
            <person name="Montsant A."/>
            <person name="Oudot-Le Secq M.P."/>
            <person name="Napoli C."/>
            <person name="Obornik M."/>
            <person name="Parker M.S."/>
            <person name="Petit J.L."/>
            <person name="Porcel B.M."/>
            <person name="Poulsen N."/>
            <person name="Robison M."/>
            <person name="Rychlewski L."/>
            <person name="Rynearson T.A."/>
            <person name="Schmutz J."/>
            <person name="Shapiro H."/>
            <person name="Siaut M."/>
            <person name="Stanley M."/>
            <person name="Sussman M.R."/>
            <person name="Taylor A.R."/>
            <person name="Vardi A."/>
            <person name="von Dassow P."/>
            <person name="Vyverman W."/>
            <person name="Willis A."/>
            <person name="Wyrwicz L.S."/>
            <person name="Rokhsar D.S."/>
            <person name="Weissenbach J."/>
            <person name="Armbrust E.V."/>
            <person name="Green B.R."/>
            <person name="Van de Peer Y."/>
            <person name="Grigoriev I.V."/>
        </authorList>
    </citation>
    <scope>NUCLEOTIDE SEQUENCE [LARGE SCALE GENOMIC DNA]</scope>
    <source>
        <strain evidence="2 3">CCMP1335</strain>
    </source>
</reference>
<name>B8BRL9_THAPS</name>
<accession>B8BRL9</accession>
<dbReference type="InterPro" id="IPR032675">
    <property type="entry name" value="LRR_dom_sf"/>
</dbReference>
<feature type="compositionally biased region" description="Polar residues" evidence="1">
    <location>
        <begin position="15"/>
        <end position="48"/>
    </location>
</feature>
<evidence type="ECO:0000313" key="2">
    <source>
        <dbReference type="EMBL" id="EED95982.1"/>
    </source>
</evidence>
<dbReference type="HOGENOM" id="CLU_355103_0_0_1"/>
<dbReference type="PaxDb" id="35128-Thaps1674"/>
<dbReference type="InParanoid" id="B8BRL9"/>
<dbReference type="GeneID" id="7445524"/>
<dbReference type="Gene3D" id="3.80.10.10">
    <property type="entry name" value="Ribonuclease Inhibitor"/>
    <property type="match status" value="1"/>
</dbReference>
<protein>
    <submittedName>
        <fullName evidence="2">Uncharacterized protein</fullName>
    </submittedName>
</protein>
<gene>
    <name evidence="2" type="ORF">THAPSDRAFT_1674</name>
</gene>
<feature type="region of interest" description="Disordered" evidence="1">
    <location>
        <begin position="1"/>
        <end position="79"/>
    </location>
</feature>
<feature type="compositionally biased region" description="Polar residues" evidence="1">
    <location>
        <begin position="100"/>
        <end position="111"/>
    </location>
</feature>
<dbReference type="Proteomes" id="UP000001449">
    <property type="component" value="Chromosome 1"/>
</dbReference>
<feature type="compositionally biased region" description="Polar residues" evidence="1">
    <location>
        <begin position="445"/>
        <end position="462"/>
    </location>
</feature>
<feature type="compositionally biased region" description="Low complexity" evidence="1">
    <location>
        <begin position="463"/>
        <end position="473"/>
    </location>
</feature>
<feature type="compositionally biased region" description="Basic and acidic residues" evidence="1">
    <location>
        <begin position="773"/>
        <end position="782"/>
    </location>
</feature>
<dbReference type="EMBL" id="CM000638">
    <property type="protein sequence ID" value="EED95982.1"/>
    <property type="molecule type" value="Genomic_DNA"/>
</dbReference>
<keyword evidence="3" id="KW-1185">Reference proteome</keyword>
<sequence>MESSTNPTTSSASSQMQSHQLHTQDNRPINLFTSPPQCRSSNRATNRGDTTDHGDEASASESTYSSSEKARESWDEDDETALEVELAIEANLRRAAQASGRGSQNDSQFTGQQQLQPQQPSNTNNESSRSHNQIPVSEPYNNPWTVDDENHEQGQGILDSQDDLYYVVKQTRPIINDKNRKFVEAKMKAESTFEILGKQSGIWGWPNACDEARRYRNECPHFDGACTIDEYDSDLEATFDFFTEPPWDSGDHPFNDSRDTDVVIHVMTRDQCDIWLEEQLSCKQYVEDRMQEFERVLKTRENRLRIKASGARAYYSYPWPKDWDIKAAMVIREDNDWREDALLKINPDARRVTSLAYSGCKTGSLGDFMLACLHDANAIDKEQLEKLYNEDFEVSMEEIESVGLLRHLRACESLEDLFIQMRQVAKVRACPPYRKIAESSNLDMARVTHSSATESELQKQVHSTSESTDTTSKTKQRRDLPYNHIVTDVFMKKVLKAAPHISEIMVLSFGSCTKIHPNAFNVIGEHFDDLMRLDIQYAFSLVYSPKSALPSVDSLEDKLDNFPYATALLNLVRKCESLVRLDLRHSVSIDDHCEDDAMIFPVTNFVPMKYIDKIRDMLDERGGKLCINSQTELPDADEDYLLKVRMRALKQMGEDTTLAKDCSSIAHLYWKDMADDLRQTGCWDSEDDERNLERYVRPPSPMFDDDACDIFREPSQHTQTVITVDDDKDNTESTESNTNMAVDETIANKIETETRATSGQTDESSTLPHKRQNKEGHHDAKSKVPRLPLFL</sequence>